<dbReference type="SUPFAM" id="SSF54001">
    <property type="entry name" value="Cysteine proteinases"/>
    <property type="match status" value="1"/>
</dbReference>
<organism evidence="4 5">
    <name type="scientific">Wiseana iridescent virus</name>
    <name type="common">WIV</name>
    <name type="synonym">Insect iridescent virus type 9</name>
    <dbReference type="NCBI Taxonomy" id="68347"/>
    <lineage>
        <taxon>Viruses</taxon>
        <taxon>Varidnaviria</taxon>
        <taxon>Bamfordvirae</taxon>
        <taxon>Nucleocytoviricota</taxon>
        <taxon>Megaviricetes</taxon>
        <taxon>Pimascovirales</taxon>
        <taxon>Pimascovirales incertae sedis</taxon>
        <taxon>Iridoviridae</taxon>
        <taxon>Betairidovirinae</taxon>
        <taxon>Chloriridovirus</taxon>
        <taxon>Chloriridovirus wiseana1</taxon>
        <taxon>Invertebrate iridescent virus 9</taxon>
    </lineage>
</organism>
<feature type="region of interest" description="Disordered" evidence="2">
    <location>
        <begin position="275"/>
        <end position="308"/>
    </location>
</feature>
<feature type="compositionally biased region" description="Basic residues" evidence="2">
    <location>
        <begin position="457"/>
        <end position="466"/>
    </location>
</feature>
<evidence type="ECO:0000256" key="2">
    <source>
        <dbReference type="SAM" id="MobiDB-lite"/>
    </source>
</evidence>
<dbReference type="CDD" id="cd22758">
    <property type="entry name" value="OTU_232R-like"/>
    <property type="match status" value="1"/>
</dbReference>
<accession>G0T5F6</accession>
<dbReference type="PROSITE" id="PS50802">
    <property type="entry name" value="OTU"/>
    <property type="match status" value="1"/>
</dbReference>
<dbReference type="KEGG" id="vg:10963852"/>
<feature type="compositionally biased region" description="Polar residues" evidence="2">
    <location>
        <begin position="423"/>
        <end position="432"/>
    </location>
</feature>
<dbReference type="PANTHER" id="PTHR44826">
    <property type="entry name" value="SPORE COAT PROTEIN SP85"/>
    <property type="match status" value="1"/>
</dbReference>
<feature type="region of interest" description="Disordered" evidence="2">
    <location>
        <begin position="423"/>
        <end position="602"/>
    </location>
</feature>
<name>G0T5F6_IRV9</name>
<feature type="compositionally biased region" description="Basic residues" evidence="2">
    <location>
        <begin position="275"/>
        <end position="287"/>
    </location>
</feature>
<dbReference type="InterPro" id="IPR003323">
    <property type="entry name" value="OTU_dom"/>
</dbReference>
<dbReference type="RefSeq" id="YP_004732913.1">
    <property type="nucleotide sequence ID" value="NC_015780.1"/>
</dbReference>
<proteinExistence type="predicted"/>
<dbReference type="InterPro" id="IPR038765">
    <property type="entry name" value="Papain-like_cys_pep_sf"/>
</dbReference>
<feature type="compositionally biased region" description="Low complexity" evidence="2">
    <location>
        <begin position="467"/>
        <end position="580"/>
    </location>
</feature>
<feature type="compositionally biased region" description="Polar residues" evidence="2">
    <location>
        <begin position="581"/>
        <end position="595"/>
    </location>
</feature>
<evidence type="ECO:0000313" key="4">
    <source>
        <dbReference type="EMBL" id="ADO00474.1"/>
    </source>
</evidence>
<keyword evidence="1" id="KW-0677">Repeat</keyword>
<dbReference type="PANTHER" id="PTHR44826:SF3">
    <property type="entry name" value="SPORE COAT PROTEIN SP85"/>
    <property type="match status" value="1"/>
</dbReference>
<feature type="region of interest" description="Disordered" evidence="2">
    <location>
        <begin position="180"/>
        <end position="243"/>
    </location>
</feature>
<dbReference type="Proteomes" id="UP000112896">
    <property type="component" value="Segment"/>
</dbReference>
<evidence type="ECO:0000313" key="5">
    <source>
        <dbReference type="Proteomes" id="UP000112896"/>
    </source>
</evidence>
<evidence type="ECO:0000256" key="1">
    <source>
        <dbReference type="ARBA" id="ARBA00022737"/>
    </source>
</evidence>
<feature type="region of interest" description="Disordered" evidence="2">
    <location>
        <begin position="53"/>
        <end position="74"/>
    </location>
</feature>
<keyword evidence="5" id="KW-1185">Reference proteome</keyword>
<dbReference type="EMBL" id="GQ918152">
    <property type="protein sequence ID" value="ADO00474.1"/>
    <property type="molecule type" value="Genomic_DNA"/>
</dbReference>
<organismHost>
    <name type="scientific">Wiseana cervinata</name>
    <dbReference type="NCBI Taxonomy" id="107013"/>
</organismHost>
<dbReference type="Pfam" id="PF02338">
    <property type="entry name" value="OTU"/>
    <property type="match status" value="1"/>
</dbReference>
<dbReference type="Gene3D" id="3.90.70.80">
    <property type="match status" value="1"/>
</dbReference>
<dbReference type="GeneID" id="10963852"/>
<sequence>MCDIDLKTCEKSSKYKKKDIVDLGKKCGVNPLLPNGREKTRRVICTEIVNQYSANPSSSSSESEDNEGQQSNKNIDPICGISEKECNELDTTNLLALGEYCEVDVYTPKGNLKSSKSICKAVNKKHGSPQPKIQKSPTKTDLKNMDVSNLKKLAKKLDIDWKGKNIKELQYLITKKLNSLKSVSPSPRRSRSPSPRRSRSPSPRRSRSPSPRRSRSPSPRRSRSPSPRRSRSPSPSIKNMKKKELKALVKALGASDKKLEKMDKNELIQYILSRKKSSPSSVRKSRSRSPSPVRKSRSRSPSPGKPKYRAADLLGKKVVELKDLAKAEGLTKWNGKTPSKMLKQDLVDFLLHIGGGGKIPKTPSPVKPSSSPKNRAELALLKVPELKALALSHGLKKFKDKTPSQLRKNDFIDFIISIQKSRSPTPVSTRISSPPKYKSKEIITTTDDSDVEEIVVKKTKKKKKRSPSPSRTPSVRRSPPASVRRSPPASVRRSRTPSVRRSPPASVRRSRTPSVRRSPPASVRRSRTPSVRRSPPASVRRSRTPSVRRSPPASVRRSRTPSIRRSPPPSRISSVRRSPPASIQPTNTPSITVDPSVTPPRSIKTKKIIKPDLPKYTGQNSTRDLEILAQENNYNVVQVKGDGNCLFRAISKSLRLNHGIRYTHLELRAMVVDYLKNNKDFLEPYLEYVTESGGGDTSEEYSENVDRYITNMAIPGVWGDFICLRVLSEELKIKFNLLILNTRQFQIISNDDFFDVVVPLGFIDDYHYSALIPIAPPSVRPSIEDVIPSVRPSIAIPSVRPSIAIPSVRPSIAIPSVRPASVIIPSVTPSIRPSIVPPSVTPSIRPSIVPPSVAPSVRPSIVPPSVAPSVRPSIVPPSVTPSVRPTPKIPPPVFGKVKPLSSVNELLEIMDKVKPYVYDDISQLQKAERQIMVSLGM</sequence>
<reference evidence="4 5" key="1">
    <citation type="journal article" date="2011" name="J. Virol.">
        <title>Genomic and proteomic analysis of invertebrate iridovirus type 9.</title>
        <authorList>
            <person name="Wong C.K."/>
            <person name="Young V.L."/>
            <person name="Kleffmann T."/>
            <person name="Ward V.K."/>
        </authorList>
    </citation>
    <scope>NUCLEOTIDE SEQUENCE [LARGE SCALE GENOMIC DNA]</scope>
</reference>
<evidence type="ECO:0000259" key="3">
    <source>
        <dbReference type="PROSITE" id="PS50802"/>
    </source>
</evidence>
<feature type="compositionally biased region" description="Basic residues" evidence="2">
    <location>
        <begin position="188"/>
        <end position="231"/>
    </location>
</feature>
<protein>
    <recommendedName>
        <fullName evidence="3">OTU domain-containing protein</fullName>
    </recommendedName>
</protein>
<feature type="domain" description="OTU" evidence="3">
    <location>
        <begin position="634"/>
        <end position="774"/>
    </location>
</feature>
<dbReference type="InterPro" id="IPR051860">
    <property type="entry name" value="Plasmodium_CSP_Invasion"/>
</dbReference>